<dbReference type="GO" id="GO:0005506">
    <property type="term" value="F:iron ion binding"/>
    <property type="evidence" value="ECO:0007669"/>
    <property type="project" value="InterPro"/>
</dbReference>
<comment type="similarity">
    <text evidence="3 13">Belongs to the cytochrome P450 family.</text>
</comment>
<dbReference type="SUPFAM" id="SSF48264">
    <property type="entry name" value="Cytochrome P450"/>
    <property type="match status" value="1"/>
</dbReference>
<accession>A0A699KQT9</accession>
<evidence type="ECO:0000256" key="2">
    <source>
        <dbReference type="ARBA" id="ARBA00004167"/>
    </source>
</evidence>
<dbReference type="PANTHER" id="PTHR47944">
    <property type="entry name" value="CYTOCHROME P450 98A9"/>
    <property type="match status" value="1"/>
</dbReference>
<dbReference type="Pfam" id="PF00067">
    <property type="entry name" value="p450"/>
    <property type="match status" value="1"/>
</dbReference>
<dbReference type="InterPro" id="IPR002403">
    <property type="entry name" value="Cyt_P450_E_grp-IV"/>
</dbReference>
<dbReference type="AlphaFoldDB" id="A0A699KQT9"/>
<keyword evidence="8 13" id="KW-0560">Oxidoreductase</keyword>
<evidence type="ECO:0000256" key="6">
    <source>
        <dbReference type="ARBA" id="ARBA00022723"/>
    </source>
</evidence>
<evidence type="ECO:0000256" key="4">
    <source>
        <dbReference type="ARBA" id="ARBA00022617"/>
    </source>
</evidence>
<protein>
    <submittedName>
        <fullName evidence="14">Cytochrome P450 93A3-like</fullName>
    </submittedName>
</protein>
<evidence type="ECO:0000256" key="10">
    <source>
        <dbReference type="ARBA" id="ARBA00023033"/>
    </source>
</evidence>
<dbReference type="GO" id="GO:0004497">
    <property type="term" value="F:monooxygenase activity"/>
    <property type="evidence" value="ECO:0007669"/>
    <property type="project" value="UniProtKB-KW"/>
</dbReference>
<feature type="binding site" description="axial binding residue" evidence="12">
    <location>
        <position position="289"/>
    </location>
    <ligand>
        <name>heme</name>
        <dbReference type="ChEBI" id="CHEBI:30413"/>
    </ligand>
    <ligandPart>
        <name>Fe</name>
        <dbReference type="ChEBI" id="CHEBI:18248"/>
    </ligandPart>
</feature>
<reference evidence="14" key="1">
    <citation type="journal article" date="2019" name="Sci. Rep.">
        <title>Draft genome of Tanacetum cinerariifolium, the natural source of mosquito coil.</title>
        <authorList>
            <person name="Yamashiro T."/>
            <person name="Shiraishi A."/>
            <person name="Satake H."/>
            <person name="Nakayama K."/>
        </authorList>
    </citation>
    <scope>NUCLEOTIDE SEQUENCE</scope>
</reference>
<evidence type="ECO:0000313" key="14">
    <source>
        <dbReference type="EMBL" id="GFB01901.1"/>
    </source>
</evidence>
<keyword evidence="10 13" id="KW-0503">Monooxygenase</keyword>
<keyword evidence="11" id="KW-0472">Membrane</keyword>
<gene>
    <name evidence="14" type="ORF">Tci_673872</name>
</gene>
<evidence type="ECO:0000256" key="8">
    <source>
        <dbReference type="ARBA" id="ARBA00023002"/>
    </source>
</evidence>
<comment type="caution">
    <text evidence="14">The sequence shown here is derived from an EMBL/GenBank/DDBJ whole genome shotgun (WGS) entry which is preliminary data.</text>
</comment>
<comment type="subcellular location">
    <subcellularLocation>
        <location evidence="2">Membrane</location>
        <topology evidence="2">Single-pass membrane protein</topology>
    </subcellularLocation>
</comment>
<keyword evidence="5" id="KW-0812">Transmembrane</keyword>
<evidence type="ECO:0000256" key="7">
    <source>
        <dbReference type="ARBA" id="ARBA00022989"/>
    </source>
</evidence>
<keyword evidence="7" id="KW-1133">Transmembrane helix</keyword>
<organism evidence="14">
    <name type="scientific">Tanacetum cinerariifolium</name>
    <name type="common">Dalmatian daisy</name>
    <name type="synonym">Chrysanthemum cinerariifolium</name>
    <dbReference type="NCBI Taxonomy" id="118510"/>
    <lineage>
        <taxon>Eukaryota</taxon>
        <taxon>Viridiplantae</taxon>
        <taxon>Streptophyta</taxon>
        <taxon>Embryophyta</taxon>
        <taxon>Tracheophyta</taxon>
        <taxon>Spermatophyta</taxon>
        <taxon>Magnoliopsida</taxon>
        <taxon>eudicotyledons</taxon>
        <taxon>Gunneridae</taxon>
        <taxon>Pentapetalae</taxon>
        <taxon>asterids</taxon>
        <taxon>campanulids</taxon>
        <taxon>Asterales</taxon>
        <taxon>Asteraceae</taxon>
        <taxon>Asteroideae</taxon>
        <taxon>Anthemideae</taxon>
        <taxon>Anthemidinae</taxon>
        <taxon>Tanacetum</taxon>
    </lineage>
</organism>
<proteinExistence type="inferred from homology"/>
<dbReference type="GO" id="GO:0020037">
    <property type="term" value="F:heme binding"/>
    <property type="evidence" value="ECO:0007669"/>
    <property type="project" value="InterPro"/>
</dbReference>
<name>A0A699KQT9_TANCI</name>
<dbReference type="InterPro" id="IPR036396">
    <property type="entry name" value="Cyt_P450_sf"/>
</dbReference>
<keyword evidence="6 12" id="KW-0479">Metal-binding</keyword>
<comment type="cofactor">
    <cofactor evidence="1 12">
        <name>heme</name>
        <dbReference type="ChEBI" id="CHEBI:30413"/>
    </cofactor>
</comment>
<keyword evidence="9 12" id="KW-0408">Iron</keyword>
<dbReference type="PRINTS" id="PR00465">
    <property type="entry name" value="EP450IV"/>
</dbReference>
<evidence type="ECO:0000256" key="13">
    <source>
        <dbReference type="RuleBase" id="RU000461"/>
    </source>
</evidence>
<dbReference type="GO" id="GO:0016705">
    <property type="term" value="F:oxidoreductase activity, acting on paired donors, with incorporation or reduction of molecular oxygen"/>
    <property type="evidence" value="ECO:0007669"/>
    <property type="project" value="InterPro"/>
</dbReference>
<evidence type="ECO:0000256" key="1">
    <source>
        <dbReference type="ARBA" id="ARBA00001971"/>
    </source>
</evidence>
<dbReference type="PANTHER" id="PTHR47944:SF17">
    <property type="entry name" value="3,9-DIHYDROXYPTEROCARPAN 6A-MONOOXYGENASE"/>
    <property type="match status" value="1"/>
</dbReference>
<evidence type="ECO:0000256" key="12">
    <source>
        <dbReference type="PIRSR" id="PIRSR602403-1"/>
    </source>
</evidence>
<sequence length="354" mass="39848">MLRLLNGTTLDLLLSVRQDEIKHLMKSLSEKANAGEAVDLSVELMKLTNNVISRMLMSKRCSDKENEATDMRNLVTEINKTTETIIKEHQVARKQETGEVKDLLSILLEIADNESTEIKLSRENIKAIILNMFSAGTDTSALTTEWALAELINHPNSLRKAVDEIGQVVGKKRLLQESDLPNLPYLEAIVKETLRLHPAAPLIPRRSTNDCTVAGYYIPAKTNIYVNVWALGRDPNYWNNPLEFQPERFIESRLDVRGQHFHMLPFESRLDVRGQHFHMLPFGSGRRICPGTSLALQVVQATLGAMIQCFDWKAGKDGNLPRVDMEEGLSFTLSRANPLVCVPVTRLDPILLSI</sequence>
<dbReference type="GO" id="GO:0016020">
    <property type="term" value="C:membrane"/>
    <property type="evidence" value="ECO:0007669"/>
    <property type="project" value="UniProtKB-SubCell"/>
</dbReference>
<evidence type="ECO:0000256" key="5">
    <source>
        <dbReference type="ARBA" id="ARBA00022692"/>
    </source>
</evidence>
<dbReference type="PROSITE" id="PS00086">
    <property type="entry name" value="CYTOCHROME_P450"/>
    <property type="match status" value="1"/>
</dbReference>
<evidence type="ECO:0000256" key="3">
    <source>
        <dbReference type="ARBA" id="ARBA00010617"/>
    </source>
</evidence>
<evidence type="ECO:0000256" key="11">
    <source>
        <dbReference type="ARBA" id="ARBA00023136"/>
    </source>
</evidence>
<dbReference type="InterPro" id="IPR017972">
    <property type="entry name" value="Cyt_P450_CS"/>
</dbReference>
<dbReference type="InterPro" id="IPR001128">
    <property type="entry name" value="Cyt_P450"/>
</dbReference>
<dbReference type="Gene3D" id="1.10.630.10">
    <property type="entry name" value="Cytochrome P450"/>
    <property type="match status" value="1"/>
</dbReference>
<evidence type="ECO:0000256" key="9">
    <source>
        <dbReference type="ARBA" id="ARBA00023004"/>
    </source>
</evidence>
<dbReference type="FunFam" id="1.10.630.10:FF:000126">
    <property type="entry name" value="Predicted protein"/>
    <property type="match status" value="1"/>
</dbReference>
<dbReference type="EMBL" id="BKCJ010534702">
    <property type="protein sequence ID" value="GFB01901.1"/>
    <property type="molecule type" value="Genomic_DNA"/>
</dbReference>
<dbReference type="PRINTS" id="PR00385">
    <property type="entry name" value="P450"/>
</dbReference>
<keyword evidence="4 12" id="KW-0349">Heme</keyword>